<keyword evidence="5" id="KW-1185">Reference proteome</keyword>
<reference evidence="4 5" key="1">
    <citation type="journal article" date="2021" name="ISME J.">
        <title>Genomic evolution of the class Acidithiobacillia: deep-branching Proteobacteria living in extreme acidic conditions.</title>
        <authorList>
            <person name="Moya-Beltran A."/>
            <person name="Beard S."/>
            <person name="Rojas-Villalobos C."/>
            <person name="Issotta F."/>
            <person name="Gallardo Y."/>
            <person name="Ulloa R."/>
            <person name="Giaveno A."/>
            <person name="Degli Esposti M."/>
            <person name="Johnson D.B."/>
            <person name="Quatrini R."/>
        </authorList>
    </citation>
    <scope>NUCLEOTIDE SEQUENCE [LARGE SCALE GENOMIC DNA]</scope>
    <source>
        <strain evidence="4 5">ATCC 19703</strain>
    </source>
</reference>
<feature type="chain" id="PRO_5045718157" evidence="2">
    <location>
        <begin position="31"/>
        <end position="189"/>
    </location>
</feature>
<feature type="domain" description="Transglycosylase SLT" evidence="3">
    <location>
        <begin position="74"/>
        <end position="174"/>
    </location>
</feature>
<dbReference type="InterPro" id="IPR023346">
    <property type="entry name" value="Lysozyme-like_dom_sf"/>
</dbReference>
<comment type="caution">
    <text evidence="4">The sequence shown here is derived from an EMBL/GenBank/DDBJ whole genome shotgun (WGS) entry which is preliminary data.</text>
</comment>
<dbReference type="Gene3D" id="1.10.530.10">
    <property type="match status" value="1"/>
</dbReference>
<accession>A0ABS5ZPG7</accession>
<comment type="similarity">
    <text evidence="1">Belongs to the transglycosylase Slt family.</text>
</comment>
<feature type="signal peptide" evidence="2">
    <location>
        <begin position="1"/>
        <end position="30"/>
    </location>
</feature>
<evidence type="ECO:0000313" key="4">
    <source>
        <dbReference type="EMBL" id="MBU2738548.1"/>
    </source>
</evidence>
<dbReference type="Proteomes" id="UP001197028">
    <property type="component" value="Unassembled WGS sequence"/>
</dbReference>
<dbReference type="EMBL" id="JABELD010000051">
    <property type="protein sequence ID" value="MBU2738548.1"/>
    <property type="molecule type" value="Genomic_DNA"/>
</dbReference>
<evidence type="ECO:0000259" key="3">
    <source>
        <dbReference type="Pfam" id="PF01464"/>
    </source>
</evidence>
<evidence type="ECO:0000256" key="1">
    <source>
        <dbReference type="ARBA" id="ARBA00007734"/>
    </source>
</evidence>
<gene>
    <name evidence="4" type="ORF">HJG40_07030</name>
</gene>
<dbReference type="RefSeq" id="WP_215863519.1">
    <property type="nucleotide sequence ID" value="NZ_JABELD010000051.1"/>
</dbReference>
<name>A0ABS5ZPG7_9PROT</name>
<protein>
    <submittedName>
        <fullName evidence="4">Lytic transglycosylase domain-containing protein</fullName>
    </submittedName>
</protein>
<keyword evidence="2" id="KW-0732">Signal</keyword>
<evidence type="ECO:0000256" key="2">
    <source>
        <dbReference type="SAM" id="SignalP"/>
    </source>
</evidence>
<dbReference type="CDD" id="cd00254">
    <property type="entry name" value="LT-like"/>
    <property type="match status" value="1"/>
</dbReference>
<evidence type="ECO:0000313" key="5">
    <source>
        <dbReference type="Proteomes" id="UP001197028"/>
    </source>
</evidence>
<dbReference type="PANTHER" id="PTHR37423">
    <property type="entry name" value="SOLUBLE LYTIC MUREIN TRANSGLYCOSYLASE-RELATED"/>
    <property type="match status" value="1"/>
</dbReference>
<sequence>MSRLSTTVAGVFSYASLGLAILFGAHCAIAQQTSQAEAAKRSDLLAHAAQVRAQRIRKLAGPYAQQVVADARFFHLQPQLVASVLYVENGGDFAGSAHRISQAGAIGPMQLMPVTATLLSVNPYKPRQNIRGGVRFLRKMLNRFHGNTQLALLAYNEGPTAVSEGNRYAQAVAYAEKVVRVWKGGSGLK</sequence>
<dbReference type="Pfam" id="PF01464">
    <property type="entry name" value="SLT"/>
    <property type="match status" value="1"/>
</dbReference>
<dbReference type="SUPFAM" id="SSF53955">
    <property type="entry name" value="Lysozyme-like"/>
    <property type="match status" value="1"/>
</dbReference>
<dbReference type="PANTHER" id="PTHR37423:SF2">
    <property type="entry name" value="MEMBRANE-BOUND LYTIC MUREIN TRANSGLYCOSYLASE C"/>
    <property type="match status" value="1"/>
</dbReference>
<proteinExistence type="inferred from homology"/>
<dbReference type="InterPro" id="IPR008258">
    <property type="entry name" value="Transglycosylase_SLT_dom_1"/>
</dbReference>
<organism evidence="4 5">
    <name type="scientific">Acidithiobacillus concretivorus</name>
    <dbReference type="NCBI Taxonomy" id="3063952"/>
    <lineage>
        <taxon>Bacteria</taxon>
        <taxon>Pseudomonadati</taxon>
        <taxon>Pseudomonadota</taxon>
        <taxon>Acidithiobacillia</taxon>
        <taxon>Acidithiobacillales</taxon>
        <taxon>Acidithiobacillaceae</taxon>
        <taxon>Acidithiobacillus</taxon>
    </lineage>
</organism>